<dbReference type="EMBL" id="FRAU01000004">
    <property type="protein sequence ID" value="SHK62243.1"/>
    <property type="molecule type" value="Genomic_DNA"/>
</dbReference>
<protein>
    <submittedName>
        <fullName evidence="8">Long-chain fatty acid transport protein</fullName>
    </submittedName>
</protein>
<dbReference type="PANTHER" id="PTHR35093:SF8">
    <property type="entry name" value="OUTER MEMBRANE PROTEIN NMB0088-RELATED"/>
    <property type="match status" value="1"/>
</dbReference>
<evidence type="ECO:0000256" key="5">
    <source>
        <dbReference type="ARBA" id="ARBA00022729"/>
    </source>
</evidence>
<gene>
    <name evidence="8" type="ORF">SAMN04488087_1597</name>
</gene>
<keyword evidence="3" id="KW-1134">Transmembrane beta strand</keyword>
<dbReference type="PANTHER" id="PTHR35093">
    <property type="entry name" value="OUTER MEMBRANE PROTEIN NMB0088-RELATED"/>
    <property type="match status" value="1"/>
</dbReference>
<keyword evidence="7" id="KW-0998">Cell outer membrane</keyword>
<evidence type="ECO:0000256" key="4">
    <source>
        <dbReference type="ARBA" id="ARBA00022692"/>
    </source>
</evidence>
<keyword evidence="5" id="KW-0732">Signal</keyword>
<organism evidence="8 9">
    <name type="scientific">Rhodothermus profundi</name>
    <dbReference type="NCBI Taxonomy" id="633813"/>
    <lineage>
        <taxon>Bacteria</taxon>
        <taxon>Pseudomonadati</taxon>
        <taxon>Rhodothermota</taxon>
        <taxon>Rhodothermia</taxon>
        <taxon>Rhodothermales</taxon>
        <taxon>Rhodothermaceae</taxon>
        <taxon>Rhodothermus</taxon>
    </lineage>
</organism>
<keyword evidence="9" id="KW-1185">Reference proteome</keyword>
<reference evidence="9" key="1">
    <citation type="submission" date="2016-11" db="EMBL/GenBank/DDBJ databases">
        <authorList>
            <person name="Varghese N."/>
            <person name="Submissions S."/>
        </authorList>
    </citation>
    <scope>NUCLEOTIDE SEQUENCE [LARGE SCALE GENOMIC DNA]</scope>
    <source>
        <strain evidence="9">DSM 22212</strain>
    </source>
</reference>
<name>A0A1M6TZD1_9BACT</name>
<keyword evidence="6" id="KW-0472">Membrane</keyword>
<accession>A0A1M6TZD1</accession>
<dbReference type="Proteomes" id="UP000185812">
    <property type="component" value="Unassembled WGS sequence"/>
</dbReference>
<dbReference type="GO" id="GO:0015483">
    <property type="term" value="F:long-chain fatty acid transporting porin activity"/>
    <property type="evidence" value="ECO:0007669"/>
    <property type="project" value="TreeGrafter"/>
</dbReference>
<dbReference type="GO" id="GO:0009279">
    <property type="term" value="C:cell outer membrane"/>
    <property type="evidence" value="ECO:0007669"/>
    <property type="project" value="UniProtKB-SubCell"/>
</dbReference>
<evidence type="ECO:0000256" key="7">
    <source>
        <dbReference type="ARBA" id="ARBA00023237"/>
    </source>
</evidence>
<comment type="subcellular location">
    <subcellularLocation>
        <location evidence="1">Cell outer membrane</location>
        <topology evidence="1">Multi-pass membrane protein</topology>
    </subcellularLocation>
</comment>
<keyword evidence="4" id="KW-0812">Transmembrane</keyword>
<dbReference type="Gene3D" id="2.40.160.60">
    <property type="entry name" value="Outer membrane protein transport protein (OMPP1/FadL/TodX)"/>
    <property type="match status" value="1"/>
</dbReference>
<evidence type="ECO:0000256" key="1">
    <source>
        <dbReference type="ARBA" id="ARBA00004571"/>
    </source>
</evidence>
<evidence type="ECO:0000256" key="3">
    <source>
        <dbReference type="ARBA" id="ARBA00022452"/>
    </source>
</evidence>
<evidence type="ECO:0000313" key="9">
    <source>
        <dbReference type="Proteomes" id="UP000185812"/>
    </source>
</evidence>
<proteinExistence type="inferred from homology"/>
<evidence type="ECO:0000256" key="2">
    <source>
        <dbReference type="ARBA" id="ARBA00008163"/>
    </source>
</evidence>
<dbReference type="SUPFAM" id="SSF56935">
    <property type="entry name" value="Porins"/>
    <property type="match status" value="1"/>
</dbReference>
<evidence type="ECO:0000313" key="8">
    <source>
        <dbReference type="EMBL" id="SHK62243.1"/>
    </source>
</evidence>
<dbReference type="Pfam" id="PF03349">
    <property type="entry name" value="Toluene_X"/>
    <property type="match status" value="1"/>
</dbReference>
<evidence type="ECO:0000256" key="6">
    <source>
        <dbReference type="ARBA" id="ARBA00023136"/>
    </source>
</evidence>
<sequence length="472" mass="51109">MRIAMRYRFPFNGLCFLALLSSLLLSPSVLGQGFLLSPPGACTLGRGGTGVALPCADGSAMALNPAGIALVNQWAVAAGGTAYLVQGSFTDDYTRQETRLEERPVTVPHLFAAFRATSNLTIGFGAYMPYGLEVRWPRTFEGSFVSYQTRVQTTYLQPTLAFRLVEPVLVGAGPVLAVSTVSLWHQLDLAPVEALPGVPFAALGIPPGTPFANVKMESNNSYGLGGHVGLLVQVTDQFRIGIRYLTPIRVRYSGMIRFTPLSTGIIIPTEITLNGQTIPAGAPLDAVLSRLNLFDDQGPLANRDIETELTMPAQFVAGFSWKTFPGITLLFDYQWTGWATFDQFIIEPVGGGNPIVRIQDYRNTHTFRTGLLLQANSILEMRLGYTFAQGAAPSKTVTPLLPEASRNLITLGTGWRLGRGVMLDLAYQYVRQDDRRGRVIDPPPGTEPSPALNSGLYQLSAHVVSLTVSVSL</sequence>
<dbReference type="AlphaFoldDB" id="A0A1M6TZD1"/>
<comment type="similarity">
    <text evidence="2">Belongs to the OmpP1/FadL family.</text>
</comment>
<dbReference type="OrthoDB" id="9922at2"/>
<dbReference type="InterPro" id="IPR005017">
    <property type="entry name" value="OMPP1/FadL/TodX"/>
</dbReference>
<dbReference type="STRING" id="633813.SAMN04488087_1597"/>